<evidence type="ECO:0000313" key="3">
    <source>
        <dbReference type="Proteomes" id="UP001592530"/>
    </source>
</evidence>
<keyword evidence="2" id="KW-0378">Hydrolase</keyword>
<dbReference type="SUPFAM" id="SSF56601">
    <property type="entry name" value="beta-lactamase/transpeptidase-like"/>
    <property type="match status" value="1"/>
</dbReference>
<gene>
    <name evidence="2" type="ORF">ACEZDB_24990</name>
</gene>
<dbReference type="EC" id="3.-.-.-" evidence="2"/>
<dbReference type="Gene3D" id="3.40.710.10">
    <property type="entry name" value="DD-peptidase/beta-lactamase superfamily"/>
    <property type="match status" value="1"/>
</dbReference>
<protein>
    <submittedName>
        <fullName evidence="2">Serine hydrolase domain-containing protein</fullName>
        <ecNumber evidence="2">3.-.-.-</ecNumber>
    </submittedName>
</protein>
<dbReference type="EMBL" id="JBHEZY010000011">
    <property type="protein sequence ID" value="MFC1433911.1"/>
    <property type="molecule type" value="Genomic_DNA"/>
</dbReference>
<dbReference type="PANTHER" id="PTHR43319">
    <property type="entry name" value="BETA-LACTAMASE-RELATED"/>
    <property type="match status" value="1"/>
</dbReference>
<dbReference type="Pfam" id="PF00144">
    <property type="entry name" value="Beta-lactamase"/>
    <property type="match status" value="1"/>
</dbReference>
<comment type="caution">
    <text evidence="2">The sequence shown here is derived from an EMBL/GenBank/DDBJ whole genome shotgun (WGS) entry which is preliminary data.</text>
</comment>
<dbReference type="InterPro" id="IPR052907">
    <property type="entry name" value="Beta-lactamase/esterase"/>
</dbReference>
<dbReference type="Proteomes" id="UP001592530">
    <property type="component" value="Unassembled WGS sequence"/>
</dbReference>
<evidence type="ECO:0000313" key="2">
    <source>
        <dbReference type="EMBL" id="MFC1433911.1"/>
    </source>
</evidence>
<sequence length="412" mass="45165">MPVIFFLFFLIGAVVPSSVNIANPRTLPPRARMKQAIRALLWRGTGVFVWEESGRADTGMDPAGLARAWELARARGTAGQLCVLRHGRVVLDRSFGRGPDALFLTFSAGKPLTALLVHKLAERGALSLDERVAAYWPEFGRNGKEAVTVRQVLQHRAGVPVARSLLRDAWAMTDWDRSVRAVERARPVHPPGEVAAYHIISYGYILGELLHRVSGTPVRELLRTEFLDPLSLRDIHLGLTAELRPRAVPLVSTSRRADRARRVFFNRRAVRRAVVPAAGVSSTARDLARFYQMLLRGGELDGVRVLRPDSVAEARRLSTAAEGDLDHFLRMRIRWSHGFQLGAAGPDPRAGRPMGQLGSPQAFGHNGSSICLAWADPTRDLVLVHFGNLLAPPGESARHESAISDAVIAACG</sequence>
<dbReference type="InterPro" id="IPR001466">
    <property type="entry name" value="Beta-lactam-related"/>
</dbReference>
<dbReference type="InterPro" id="IPR012338">
    <property type="entry name" value="Beta-lactam/transpept-like"/>
</dbReference>
<reference evidence="2 3" key="1">
    <citation type="submission" date="2024-09" db="EMBL/GenBank/DDBJ databases">
        <authorList>
            <person name="Lee S.D."/>
        </authorList>
    </citation>
    <scope>NUCLEOTIDE SEQUENCE [LARGE SCALE GENOMIC DNA]</scope>
    <source>
        <strain evidence="2 3">N1-3</strain>
    </source>
</reference>
<organism evidence="2 3">
    <name type="scientific">Streptacidiphilus alkalitolerans</name>
    <dbReference type="NCBI Taxonomy" id="3342712"/>
    <lineage>
        <taxon>Bacteria</taxon>
        <taxon>Bacillati</taxon>
        <taxon>Actinomycetota</taxon>
        <taxon>Actinomycetes</taxon>
        <taxon>Kitasatosporales</taxon>
        <taxon>Streptomycetaceae</taxon>
        <taxon>Streptacidiphilus</taxon>
    </lineage>
</organism>
<evidence type="ECO:0000259" key="1">
    <source>
        <dbReference type="Pfam" id="PF00144"/>
    </source>
</evidence>
<dbReference type="PANTHER" id="PTHR43319:SF3">
    <property type="entry name" value="BETA-LACTAMASE-RELATED DOMAIN-CONTAINING PROTEIN"/>
    <property type="match status" value="1"/>
</dbReference>
<proteinExistence type="predicted"/>
<dbReference type="GO" id="GO:0016787">
    <property type="term" value="F:hydrolase activity"/>
    <property type="evidence" value="ECO:0007669"/>
    <property type="project" value="UniProtKB-KW"/>
</dbReference>
<accession>A0ABV6X6J1</accession>
<dbReference type="RefSeq" id="WP_380556127.1">
    <property type="nucleotide sequence ID" value="NZ_JBHEZY010000011.1"/>
</dbReference>
<name>A0ABV6X6J1_9ACTN</name>
<feature type="domain" description="Beta-lactamase-related" evidence="1">
    <location>
        <begin position="79"/>
        <end position="405"/>
    </location>
</feature>